<feature type="compositionally biased region" description="Basic residues" evidence="1">
    <location>
        <begin position="164"/>
        <end position="174"/>
    </location>
</feature>
<evidence type="ECO:0000313" key="3">
    <source>
        <dbReference type="Proteomes" id="UP000050424"/>
    </source>
</evidence>
<dbReference type="Proteomes" id="UP000050424">
    <property type="component" value="Unassembled WGS sequence"/>
</dbReference>
<sequence>MDAEPKDDGSSESQAPSNTPQPPQDEQESQLHPKGTPENNPPAAPHDAPDAFATPPQLASTQQLRTPLPPSRPRHEGWMGTGIPMAKCDFCDHRSQGTLQRCSVCKIAICRECLDAGRLDSRHHLDADSVRWDLHVAAAQPTAEKKLKKTRAATAKTGSTRARGAGRSRARGARTARNVATRASAAAPQAVSPVPTIASYDESTVDVGEGPEQEDQLGLMEEDQPTEAQQLHDQLLPEPPRLPLQFPPGQPAFIEPPVEVGRRPHPPPAQSSYWPGQRHLHSRPILPAPRPDCPRPSPYQPAPVAFPPPAPPSLSGDSYEGRQGSAFSDERSCRYHPYSRTVTPRPALQYDDGVSGQGRQVGDQGTYTQPRLPPLHQVEPGAVEGLPRENQREMYSIDASLPPIRDLGFSSPASRAPVNGHVHPPQQQHFQQQQHPQQQQHHQQQYSQQQQHYGNQQQHYGNQQQHYDQQQHYRNQQHYSHQQHYSQQQQQQRYNHAHLQTRPLPNVLVQRLGKQLETDARATSKECSDWPIDHCLRYELGRAWSRRAAQTSLFSAILDPAGVEDVDFSFRIICAGADIASINLQLATRNAVRDWLVEMQRHLCDSGLMLYMRVAQLN</sequence>
<feature type="region of interest" description="Disordered" evidence="1">
    <location>
        <begin position="402"/>
        <end position="495"/>
    </location>
</feature>
<organism evidence="2 3">
    <name type="scientific">Neonectria ditissima</name>
    <dbReference type="NCBI Taxonomy" id="78410"/>
    <lineage>
        <taxon>Eukaryota</taxon>
        <taxon>Fungi</taxon>
        <taxon>Dikarya</taxon>
        <taxon>Ascomycota</taxon>
        <taxon>Pezizomycotina</taxon>
        <taxon>Sordariomycetes</taxon>
        <taxon>Hypocreomycetidae</taxon>
        <taxon>Hypocreales</taxon>
        <taxon>Nectriaceae</taxon>
        <taxon>Neonectria</taxon>
    </lineage>
</organism>
<feature type="compositionally biased region" description="Pro residues" evidence="1">
    <location>
        <begin position="237"/>
        <end position="250"/>
    </location>
</feature>
<name>A0A0P7AKH4_9HYPO</name>
<comment type="caution">
    <text evidence="2">The sequence shown here is derived from an EMBL/GenBank/DDBJ whole genome shotgun (WGS) entry which is preliminary data.</text>
</comment>
<dbReference type="EMBL" id="LKCW01000143">
    <property type="protein sequence ID" value="KPM38117.1"/>
    <property type="molecule type" value="Genomic_DNA"/>
</dbReference>
<feature type="compositionally biased region" description="Acidic residues" evidence="1">
    <location>
        <begin position="209"/>
        <end position="225"/>
    </location>
</feature>
<dbReference type="OrthoDB" id="5145552at2759"/>
<evidence type="ECO:0000256" key="1">
    <source>
        <dbReference type="SAM" id="MobiDB-lite"/>
    </source>
</evidence>
<feature type="compositionally biased region" description="Low complexity" evidence="1">
    <location>
        <begin position="175"/>
        <end position="196"/>
    </location>
</feature>
<feature type="compositionally biased region" description="Pro residues" evidence="1">
    <location>
        <begin position="286"/>
        <end position="312"/>
    </location>
</feature>
<dbReference type="STRING" id="78410.A0A0P7AKH4"/>
<proteinExistence type="predicted"/>
<feature type="compositionally biased region" description="Low complexity" evidence="1">
    <location>
        <begin position="420"/>
        <end position="492"/>
    </location>
</feature>
<dbReference type="AlphaFoldDB" id="A0A0P7AKH4"/>
<feature type="compositionally biased region" description="Low complexity" evidence="1">
    <location>
        <begin position="152"/>
        <end position="163"/>
    </location>
</feature>
<accession>A0A0P7AKH4</accession>
<reference evidence="2 3" key="1">
    <citation type="submission" date="2015-09" db="EMBL/GenBank/DDBJ databases">
        <title>Draft genome of a European isolate of the apple canker pathogen Neonectria ditissima.</title>
        <authorList>
            <person name="Gomez-Cortecero A."/>
            <person name="Harrison R.J."/>
            <person name="Armitage A.D."/>
        </authorList>
    </citation>
    <scope>NUCLEOTIDE SEQUENCE [LARGE SCALE GENOMIC DNA]</scope>
    <source>
        <strain evidence="2 3">R09/05</strain>
    </source>
</reference>
<feature type="region of interest" description="Disordered" evidence="1">
    <location>
        <begin position="1"/>
        <end position="79"/>
    </location>
</feature>
<evidence type="ECO:0000313" key="2">
    <source>
        <dbReference type="EMBL" id="KPM38117.1"/>
    </source>
</evidence>
<protein>
    <submittedName>
        <fullName evidence="2">Uncharacterized protein</fullName>
    </submittedName>
</protein>
<keyword evidence="3" id="KW-1185">Reference proteome</keyword>
<gene>
    <name evidence="2" type="ORF">AK830_g8430</name>
</gene>
<feature type="region of interest" description="Disordered" evidence="1">
    <location>
        <begin position="143"/>
        <end position="388"/>
    </location>
</feature>